<dbReference type="EMBL" id="FOWQ01000006">
    <property type="protein sequence ID" value="SFP60201.1"/>
    <property type="molecule type" value="Genomic_DNA"/>
</dbReference>
<gene>
    <name evidence="2" type="ORF">SAMN05660464_3639</name>
</gene>
<proteinExistence type="predicted"/>
<evidence type="ECO:0008006" key="4">
    <source>
        <dbReference type="Google" id="ProtNLM"/>
    </source>
</evidence>
<dbReference type="Proteomes" id="UP000198857">
    <property type="component" value="Unassembled WGS sequence"/>
</dbReference>
<organism evidence="2 3">
    <name type="scientific">Geodermatophilus dictyosporus</name>
    <dbReference type="NCBI Taxonomy" id="1523247"/>
    <lineage>
        <taxon>Bacteria</taxon>
        <taxon>Bacillati</taxon>
        <taxon>Actinomycetota</taxon>
        <taxon>Actinomycetes</taxon>
        <taxon>Geodermatophilales</taxon>
        <taxon>Geodermatophilaceae</taxon>
        <taxon>Geodermatophilus</taxon>
    </lineage>
</organism>
<feature type="transmembrane region" description="Helical" evidence="1">
    <location>
        <begin position="138"/>
        <end position="159"/>
    </location>
</feature>
<keyword evidence="1" id="KW-0812">Transmembrane</keyword>
<dbReference type="STRING" id="1523247.SAMN05660464_3639"/>
<evidence type="ECO:0000313" key="2">
    <source>
        <dbReference type="EMBL" id="SFP60201.1"/>
    </source>
</evidence>
<evidence type="ECO:0000256" key="1">
    <source>
        <dbReference type="SAM" id="Phobius"/>
    </source>
</evidence>
<sequence>MTTSSTTPATTTRPSPAPDGATLAGAGVALACTFVGQYVDTPWRSGPSEWGVDFAGGGGWGALALLVAFVAVGLAVVALVSARARAVPPERTARRALVLAVLGAVTVLVFWTGLPAVLAGGAVGLALDSKRRLGRLPAPAAAGVAVAVLTVAAAVWLAFTG</sequence>
<keyword evidence="1" id="KW-1133">Transmembrane helix</keyword>
<feature type="transmembrane region" description="Helical" evidence="1">
    <location>
        <begin position="96"/>
        <end position="118"/>
    </location>
</feature>
<accession>A0A1I5RPM9</accession>
<dbReference type="AlphaFoldDB" id="A0A1I5RPM9"/>
<feature type="transmembrane region" description="Helical" evidence="1">
    <location>
        <begin position="21"/>
        <end position="39"/>
    </location>
</feature>
<reference evidence="3" key="1">
    <citation type="submission" date="2016-10" db="EMBL/GenBank/DDBJ databases">
        <authorList>
            <person name="Varghese N."/>
            <person name="Submissions S."/>
        </authorList>
    </citation>
    <scope>NUCLEOTIDE SEQUENCE [LARGE SCALE GENOMIC DNA]</scope>
    <source>
        <strain evidence="3">DSM 44208</strain>
    </source>
</reference>
<keyword evidence="1" id="KW-0472">Membrane</keyword>
<protein>
    <recommendedName>
        <fullName evidence="4">Tripartite tricarboxylate transporter TctB family protein</fullName>
    </recommendedName>
</protein>
<feature type="transmembrane region" description="Helical" evidence="1">
    <location>
        <begin position="59"/>
        <end position="84"/>
    </location>
</feature>
<keyword evidence="3" id="KW-1185">Reference proteome</keyword>
<evidence type="ECO:0000313" key="3">
    <source>
        <dbReference type="Proteomes" id="UP000198857"/>
    </source>
</evidence>
<dbReference type="RefSeq" id="WP_091112258.1">
    <property type="nucleotide sequence ID" value="NZ_FOWQ01000006.1"/>
</dbReference>
<name>A0A1I5RPM9_9ACTN</name>